<gene>
    <name evidence="1" type="ORF">ACFQ41_05000</name>
</gene>
<organism evidence="1 2">
    <name type="scientific">Lacticaseibacillus suilingensis</name>
    <dbReference type="NCBI Taxonomy" id="2799577"/>
    <lineage>
        <taxon>Bacteria</taxon>
        <taxon>Bacillati</taxon>
        <taxon>Bacillota</taxon>
        <taxon>Bacilli</taxon>
        <taxon>Lactobacillales</taxon>
        <taxon>Lactobacillaceae</taxon>
        <taxon>Lacticaseibacillus</taxon>
    </lineage>
</organism>
<keyword evidence="2" id="KW-1185">Reference proteome</keyword>
<dbReference type="EMBL" id="JBHTOA010000021">
    <property type="protein sequence ID" value="MFD1398657.1"/>
    <property type="molecule type" value="Genomic_DNA"/>
</dbReference>
<dbReference type="InterPro" id="IPR006490">
    <property type="entry name" value="Maj_tail_phi13"/>
</dbReference>
<evidence type="ECO:0000313" key="1">
    <source>
        <dbReference type="EMBL" id="MFD1398657.1"/>
    </source>
</evidence>
<proteinExistence type="predicted"/>
<protein>
    <submittedName>
        <fullName evidence="1">Major tail protein</fullName>
    </submittedName>
</protein>
<name>A0ABW4BDU0_9LACO</name>
<reference evidence="2" key="1">
    <citation type="journal article" date="2019" name="Int. J. Syst. Evol. Microbiol.">
        <title>The Global Catalogue of Microorganisms (GCM) 10K type strain sequencing project: providing services to taxonomists for standard genome sequencing and annotation.</title>
        <authorList>
            <consortium name="The Broad Institute Genomics Platform"/>
            <consortium name="The Broad Institute Genome Sequencing Center for Infectious Disease"/>
            <person name="Wu L."/>
            <person name="Ma J."/>
        </authorList>
    </citation>
    <scope>NUCLEOTIDE SEQUENCE [LARGE SCALE GENOMIC DNA]</scope>
    <source>
        <strain evidence="2">CCM 9110</strain>
    </source>
</reference>
<dbReference type="Proteomes" id="UP001597199">
    <property type="component" value="Unassembled WGS sequence"/>
</dbReference>
<dbReference type="RefSeq" id="WP_204119785.1">
    <property type="nucleotide sequence ID" value="NZ_BOLV01000028.1"/>
</dbReference>
<evidence type="ECO:0000313" key="2">
    <source>
        <dbReference type="Proteomes" id="UP001597199"/>
    </source>
</evidence>
<sequence>MAENTENKVEFGLKNAYYAIATDDGSKLTYAAPIALKGATELSIDPEGDSNDFYADDTKYYTSVSNQGYSGKLTVARLNDQFNQDVFGDVLDATTGMQVDNTDAEPKQFALLFEFSGDKNRTRHVMFNVTATRPSIGSKTKEDKTEVNKQELSFTAAPDPYEHRSHGKVSEGSPAYSNFFTKVVVPGETTPTNP</sequence>
<accession>A0ABW4BDU0</accession>
<dbReference type="NCBIfam" id="TIGR01603">
    <property type="entry name" value="maj_tail_phi13"/>
    <property type="match status" value="1"/>
</dbReference>
<comment type="caution">
    <text evidence="1">The sequence shown here is derived from an EMBL/GenBank/DDBJ whole genome shotgun (WGS) entry which is preliminary data.</text>
</comment>